<dbReference type="Pfam" id="PF05960">
    <property type="entry name" value="DUF885"/>
    <property type="match status" value="1"/>
</dbReference>
<proteinExistence type="predicted"/>
<dbReference type="AlphaFoldDB" id="A0AAW5ESE4"/>
<dbReference type="Proteomes" id="UP001202887">
    <property type="component" value="Unassembled WGS sequence"/>
</dbReference>
<gene>
    <name evidence="1" type="ORF">K1W68_12265</name>
</gene>
<evidence type="ECO:0000313" key="1">
    <source>
        <dbReference type="EMBL" id="MCJ8354751.1"/>
    </source>
</evidence>
<dbReference type="InterPro" id="IPR010281">
    <property type="entry name" value="DUF885"/>
</dbReference>
<evidence type="ECO:0000313" key="2">
    <source>
        <dbReference type="Proteomes" id="UP001202887"/>
    </source>
</evidence>
<dbReference type="RefSeq" id="WP_247067461.1">
    <property type="nucleotide sequence ID" value="NZ_JAIBCX010000035.1"/>
</dbReference>
<organism evidence="1 2">
    <name type="scientific">Novacetimonas hansenii</name>
    <name type="common">Komagataeibacter hansenii</name>
    <dbReference type="NCBI Taxonomy" id="436"/>
    <lineage>
        <taxon>Bacteria</taxon>
        <taxon>Pseudomonadati</taxon>
        <taxon>Pseudomonadota</taxon>
        <taxon>Alphaproteobacteria</taxon>
        <taxon>Acetobacterales</taxon>
        <taxon>Acetobacteraceae</taxon>
        <taxon>Novacetimonas</taxon>
    </lineage>
</organism>
<protein>
    <submittedName>
        <fullName evidence="1">DUF885 family protein</fullName>
    </submittedName>
</protein>
<reference evidence="1" key="2">
    <citation type="submission" date="2022-03" db="EMBL/GenBank/DDBJ databases">
        <authorList>
            <person name="Ryngajllo M."/>
            <person name="Jacek P."/>
            <person name="Kubiak K."/>
        </authorList>
    </citation>
    <scope>NUCLEOTIDE SEQUENCE</scope>
    <source>
        <strain evidence="1">SI1</strain>
    </source>
</reference>
<name>A0AAW5ESE4_NOVHA</name>
<reference evidence="1" key="1">
    <citation type="journal article" date="2021" name="Polymers (Basel)">
        <title>Highly Stretchable Bacterial Cellulose Produced by Komagataeibacter hansenii SI1.</title>
        <authorList>
            <person name="Cielecka I."/>
            <person name="Ryngajllo M."/>
            <person name="Maniukiewicz W."/>
            <person name="Bielecki S."/>
        </authorList>
    </citation>
    <scope>NUCLEOTIDE SEQUENCE</scope>
    <source>
        <strain evidence="1">SI1</strain>
    </source>
</reference>
<dbReference type="EMBL" id="JAIBCX010000035">
    <property type="protein sequence ID" value="MCJ8354751.1"/>
    <property type="molecule type" value="Genomic_DNA"/>
</dbReference>
<sequence length="564" mass="62712">MLQEILRHRAKALLCAGAIILLPQCNILATPAHATSAQLQTLFTDWRALATPEQRDGAPDYDAKALSHKKDGLKQMQKRLAALDHTGWTTDDDIDARLIAAEMNGLDFDLRVRRPWARDPGYFATIFAEESDVPAHEGPSADTIDLFHYDYPLSPQAAQDLAARLSGVPTLLARAHGWLAKSNAADLWKYGDRDFRRQAKVLSALLDGSLKMRTLEGQKAATLEGAGPQVRKAAQKALAATQDFANWIAAQAPTKTGPSGVGKDNYNWYMKNVQLVPYSWDEQVTLLRRELERAQASLRLEELHNRNLPPLKPIDNAVAYRKYATTKMQQFTDFIIKSGLVPDQPYYRAAMAAQTLDYTAPGDRNFFLRITALDPWPLYSHDIHWTELARIKDDPNPDPIRRGAPLFNIYAARSEGFATAYEEIVMQAGLYDHEPRGRELVWIMLANRAARGLASLYVQANQMDLATAGRVHASWTPHGYSDPNSSLVGFEQLLYLRQPGYGTSYVTGKLMFDQLISRQAHEAEAAGRPFDVRTTFAGIAATGIVPWPLVEEALLPAQALANAP</sequence>
<comment type="caution">
    <text evidence="1">The sequence shown here is derived from an EMBL/GenBank/DDBJ whole genome shotgun (WGS) entry which is preliminary data.</text>
</comment>
<accession>A0AAW5ESE4</accession>